<evidence type="ECO:0000259" key="2">
    <source>
        <dbReference type="Pfam" id="PF03972"/>
    </source>
</evidence>
<evidence type="ECO:0000259" key="3">
    <source>
        <dbReference type="Pfam" id="PF19305"/>
    </source>
</evidence>
<evidence type="ECO:0000256" key="1">
    <source>
        <dbReference type="ARBA" id="ARBA00006174"/>
    </source>
</evidence>
<accession>A0A916UGD7</accession>
<dbReference type="InterPro" id="IPR045337">
    <property type="entry name" value="MmgE_PrpD_C"/>
</dbReference>
<dbReference type="RefSeq" id="WP_188610051.1">
    <property type="nucleotide sequence ID" value="NZ_BMGG01000005.1"/>
</dbReference>
<proteinExistence type="inferred from homology"/>
<dbReference type="Pfam" id="PF19305">
    <property type="entry name" value="MmgE_PrpD_C"/>
    <property type="match status" value="1"/>
</dbReference>
<gene>
    <name evidence="4" type="ORF">GCM10010994_30680</name>
</gene>
<comment type="caution">
    <text evidence="4">The sequence shown here is derived from an EMBL/GenBank/DDBJ whole genome shotgun (WGS) entry which is preliminary data.</text>
</comment>
<dbReference type="InterPro" id="IPR036148">
    <property type="entry name" value="MmgE/PrpD_sf"/>
</dbReference>
<reference evidence="4" key="2">
    <citation type="submission" date="2020-09" db="EMBL/GenBank/DDBJ databases">
        <authorList>
            <person name="Sun Q."/>
            <person name="Zhou Y."/>
        </authorList>
    </citation>
    <scope>NUCLEOTIDE SEQUENCE</scope>
    <source>
        <strain evidence="4">CGMCC 1.12919</strain>
    </source>
</reference>
<dbReference type="PANTHER" id="PTHR16943">
    <property type="entry name" value="2-METHYLCITRATE DEHYDRATASE-RELATED"/>
    <property type="match status" value="1"/>
</dbReference>
<reference evidence="4" key="1">
    <citation type="journal article" date="2014" name="Int. J. Syst. Evol. Microbiol.">
        <title>Complete genome sequence of Corynebacterium casei LMG S-19264T (=DSM 44701T), isolated from a smear-ripened cheese.</title>
        <authorList>
            <consortium name="US DOE Joint Genome Institute (JGI-PGF)"/>
            <person name="Walter F."/>
            <person name="Albersmeier A."/>
            <person name="Kalinowski J."/>
            <person name="Ruckert C."/>
        </authorList>
    </citation>
    <scope>NUCLEOTIDE SEQUENCE</scope>
    <source>
        <strain evidence="4">CGMCC 1.12919</strain>
    </source>
</reference>
<dbReference type="AlphaFoldDB" id="A0A916UGD7"/>
<dbReference type="GO" id="GO:0016829">
    <property type="term" value="F:lyase activity"/>
    <property type="evidence" value="ECO:0007669"/>
    <property type="project" value="InterPro"/>
</dbReference>
<dbReference type="InterPro" id="IPR045336">
    <property type="entry name" value="MmgE_PrpD_N"/>
</dbReference>
<dbReference type="Gene3D" id="1.10.4100.10">
    <property type="entry name" value="2-methylcitrate dehydratase PrpD"/>
    <property type="match status" value="1"/>
</dbReference>
<dbReference type="InterPro" id="IPR042188">
    <property type="entry name" value="MmgE/PrpD_sf_2"/>
</dbReference>
<evidence type="ECO:0000313" key="5">
    <source>
        <dbReference type="Proteomes" id="UP000637002"/>
    </source>
</evidence>
<sequence>MNLQARPDERTAPTSAIAAAAVALRFEHLPEHVVTLAGQCLLDWIGVSIAAADEPAVRILVEQAREEGALPRASLAGHNGKVSTRQAALINGAASHALDFDDVNVTMVGHPTVAVMPSVLALAEARGATGADVVAGFVAGYEAACRVGHMVSPGHYARGFHVTATVGSLGSAAGCSNLLRLSSQQTAQALGIAATQAAGLKSMFGTMCKPFHAGKANENGLLAAQLAARGFESRADVIECEQGFAATQSSDFAPDRIWPPGAFHITENLFKYHASCYQTHAAIEALRAIKDAHGLQPADVAGIVLMHDAGADTVCNIHEPRSGLEAKFSLRILAAFALAGIDTARAENFSEENVTAPELVALRERVEVRFTPDWPITRSEAAVLLKDGRTLTAAHDSGIPDADLARQEARLSAKFMSLVEPRLGRDRAARLAELALKVGSLQSLDEMMSLMSAQ</sequence>
<dbReference type="SUPFAM" id="SSF103378">
    <property type="entry name" value="2-methylcitrate dehydratase PrpD"/>
    <property type="match status" value="1"/>
</dbReference>
<dbReference type="Gene3D" id="3.30.1330.120">
    <property type="entry name" value="2-methylcitrate dehydratase PrpD"/>
    <property type="match status" value="1"/>
</dbReference>
<comment type="similarity">
    <text evidence="1">Belongs to the PrpD family.</text>
</comment>
<dbReference type="InterPro" id="IPR042183">
    <property type="entry name" value="MmgE/PrpD_sf_1"/>
</dbReference>
<feature type="domain" description="MmgE/PrpD C-terminal" evidence="3">
    <location>
        <begin position="273"/>
        <end position="435"/>
    </location>
</feature>
<evidence type="ECO:0000313" key="4">
    <source>
        <dbReference type="EMBL" id="GGC69957.1"/>
    </source>
</evidence>
<feature type="domain" description="MmgE/PrpD N-terminal" evidence="2">
    <location>
        <begin position="16"/>
        <end position="253"/>
    </location>
</feature>
<dbReference type="Proteomes" id="UP000637002">
    <property type="component" value="Unassembled WGS sequence"/>
</dbReference>
<keyword evidence="5" id="KW-1185">Reference proteome</keyword>
<dbReference type="EMBL" id="BMGG01000005">
    <property type="protein sequence ID" value="GGC69957.1"/>
    <property type="molecule type" value="Genomic_DNA"/>
</dbReference>
<organism evidence="4 5">
    <name type="scientific">Chelatococcus reniformis</name>
    <dbReference type="NCBI Taxonomy" id="1494448"/>
    <lineage>
        <taxon>Bacteria</taxon>
        <taxon>Pseudomonadati</taxon>
        <taxon>Pseudomonadota</taxon>
        <taxon>Alphaproteobacteria</taxon>
        <taxon>Hyphomicrobiales</taxon>
        <taxon>Chelatococcaceae</taxon>
        <taxon>Chelatococcus</taxon>
    </lineage>
</organism>
<protein>
    <recommendedName>
        <fullName evidence="6">MmgE/PrpD family protein</fullName>
    </recommendedName>
</protein>
<dbReference type="PANTHER" id="PTHR16943:SF8">
    <property type="entry name" value="2-METHYLCITRATE DEHYDRATASE"/>
    <property type="match status" value="1"/>
</dbReference>
<evidence type="ECO:0008006" key="6">
    <source>
        <dbReference type="Google" id="ProtNLM"/>
    </source>
</evidence>
<dbReference type="InterPro" id="IPR005656">
    <property type="entry name" value="MmgE_PrpD"/>
</dbReference>
<name>A0A916UGD7_9HYPH</name>
<dbReference type="Pfam" id="PF03972">
    <property type="entry name" value="MmgE_PrpD_N"/>
    <property type="match status" value="1"/>
</dbReference>